<organism evidence="6 7">
    <name type="scientific">Dimorphilus gyrociliatus</name>
    <dbReference type="NCBI Taxonomy" id="2664684"/>
    <lineage>
        <taxon>Eukaryota</taxon>
        <taxon>Metazoa</taxon>
        <taxon>Spiralia</taxon>
        <taxon>Lophotrochozoa</taxon>
        <taxon>Annelida</taxon>
        <taxon>Polychaeta</taxon>
        <taxon>Polychaeta incertae sedis</taxon>
        <taxon>Dinophilidae</taxon>
        <taxon>Dimorphilus</taxon>
    </lineage>
</organism>
<gene>
    <name evidence="6" type="ORF">DGYR_LOCUS13840</name>
</gene>
<sequence>MLLTIFIYFFFPSGITTQNPLEDCKHMSESEVSNGVSEYYNLGYYSGGYTPNTVECERLSSPKTNPYFLVKVIATDMEESPGCLDDVAAIYNGSTGNLVRKWCGHMANFSFEISGSHDIFFYFKADSDSHVGRGTKFEIIVPQSRLQQTESSGINLPIILGGGIGGFAGFIGFACMIWCICKWCCL</sequence>
<feature type="signal peptide" evidence="4">
    <location>
        <begin position="1"/>
        <end position="17"/>
    </location>
</feature>
<evidence type="ECO:0000313" key="7">
    <source>
        <dbReference type="Proteomes" id="UP000549394"/>
    </source>
</evidence>
<evidence type="ECO:0000256" key="3">
    <source>
        <dbReference type="SAM" id="Phobius"/>
    </source>
</evidence>
<feature type="domain" description="CUB" evidence="5">
    <location>
        <begin position="24"/>
        <end position="142"/>
    </location>
</feature>
<comment type="caution">
    <text evidence="2">Lacks conserved residue(s) required for the propagation of feature annotation.</text>
</comment>
<protein>
    <submittedName>
        <fullName evidence="6">DgyrCDS14691</fullName>
    </submittedName>
</protein>
<feature type="chain" id="PRO_5029885305" evidence="4">
    <location>
        <begin position="18"/>
        <end position="186"/>
    </location>
</feature>
<keyword evidence="3" id="KW-1133">Transmembrane helix</keyword>
<evidence type="ECO:0000256" key="1">
    <source>
        <dbReference type="ARBA" id="ARBA00023157"/>
    </source>
</evidence>
<keyword evidence="1" id="KW-1015">Disulfide bond</keyword>
<dbReference type="AlphaFoldDB" id="A0A7I8WEJ7"/>
<dbReference type="PROSITE" id="PS01180">
    <property type="entry name" value="CUB"/>
    <property type="match status" value="1"/>
</dbReference>
<evidence type="ECO:0000256" key="2">
    <source>
        <dbReference type="PROSITE-ProRule" id="PRU00059"/>
    </source>
</evidence>
<evidence type="ECO:0000259" key="5">
    <source>
        <dbReference type="PROSITE" id="PS01180"/>
    </source>
</evidence>
<evidence type="ECO:0000256" key="4">
    <source>
        <dbReference type="SAM" id="SignalP"/>
    </source>
</evidence>
<feature type="transmembrane region" description="Helical" evidence="3">
    <location>
        <begin position="158"/>
        <end position="181"/>
    </location>
</feature>
<keyword evidence="7" id="KW-1185">Reference proteome</keyword>
<name>A0A7I8WEJ7_9ANNE</name>
<reference evidence="6 7" key="1">
    <citation type="submission" date="2020-08" db="EMBL/GenBank/DDBJ databases">
        <authorList>
            <person name="Hejnol A."/>
        </authorList>
    </citation>
    <scope>NUCLEOTIDE SEQUENCE [LARGE SCALE GENOMIC DNA]</scope>
</reference>
<dbReference type="SUPFAM" id="SSF49854">
    <property type="entry name" value="Spermadhesin, CUB domain"/>
    <property type="match status" value="1"/>
</dbReference>
<dbReference type="InterPro" id="IPR035914">
    <property type="entry name" value="Sperma_CUB_dom_sf"/>
</dbReference>
<keyword evidence="4" id="KW-0732">Signal</keyword>
<accession>A0A7I8WEJ7</accession>
<keyword evidence="3" id="KW-0472">Membrane</keyword>
<dbReference type="Gene3D" id="2.60.120.290">
    <property type="entry name" value="Spermadhesin, CUB domain"/>
    <property type="match status" value="1"/>
</dbReference>
<dbReference type="Proteomes" id="UP000549394">
    <property type="component" value="Unassembled WGS sequence"/>
</dbReference>
<keyword evidence="3" id="KW-0812">Transmembrane</keyword>
<proteinExistence type="predicted"/>
<comment type="caution">
    <text evidence="6">The sequence shown here is derived from an EMBL/GenBank/DDBJ whole genome shotgun (WGS) entry which is preliminary data.</text>
</comment>
<dbReference type="EMBL" id="CAJFCJ010000065">
    <property type="protein sequence ID" value="CAD5126603.1"/>
    <property type="molecule type" value="Genomic_DNA"/>
</dbReference>
<evidence type="ECO:0000313" key="6">
    <source>
        <dbReference type="EMBL" id="CAD5126603.1"/>
    </source>
</evidence>
<dbReference type="InterPro" id="IPR000859">
    <property type="entry name" value="CUB_dom"/>
</dbReference>